<gene>
    <name evidence="8" type="primary">SLIT2_2</name>
    <name evidence="8" type="ORF">DERP_000278</name>
</gene>
<comment type="caution">
    <text evidence="8">The sequence shown here is derived from an EMBL/GenBank/DDBJ whole genome shotgun (WGS) entry which is preliminary data.</text>
</comment>
<accession>A0ABQ8IZT7</accession>
<dbReference type="SUPFAM" id="SSF52058">
    <property type="entry name" value="L domain-like"/>
    <property type="match status" value="1"/>
</dbReference>
<keyword evidence="2" id="KW-0732">Signal</keyword>
<feature type="domain" description="LRRNT" evidence="7">
    <location>
        <begin position="210"/>
        <end position="242"/>
    </location>
</feature>
<dbReference type="PANTHER" id="PTHR45712">
    <property type="entry name" value="AGAP008170-PA"/>
    <property type="match status" value="1"/>
</dbReference>
<protein>
    <submittedName>
        <fullName evidence="8">Slit 2 protein</fullName>
    </submittedName>
</protein>
<dbReference type="EMBL" id="NJHN03000095">
    <property type="protein sequence ID" value="KAH9415787.1"/>
    <property type="molecule type" value="Genomic_DNA"/>
</dbReference>
<evidence type="ECO:0000259" key="7">
    <source>
        <dbReference type="SMART" id="SM00013"/>
    </source>
</evidence>
<keyword evidence="6" id="KW-0812">Transmembrane</keyword>
<dbReference type="InterPro" id="IPR000372">
    <property type="entry name" value="LRRNT"/>
</dbReference>
<dbReference type="Pfam" id="PF13855">
    <property type="entry name" value="LRR_8"/>
    <property type="match status" value="1"/>
</dbReference>
<evidence type="ECO:0000256" key="6">
    <source>
        <dbReference type="SAM" id="Phobius"/>
    </source>
</evidence>
<reference evidence="8 9" key="1">
    <citation type="journal article" date="2018" name="J. Allergy Clin. Immunol.">
        <title>High-quality assembly of Dermatophagoides pteronyssinus genome and transcriptome reveals a wide range of novel allergens.</title>
        <authorList>
            <person name="Liu X.Y."/>
            <person name="Yang K.Y."/>
            <person name="Wang M.Q."/>
            <person name="Kwok J.S."/>
            <person name="Zeng X."/>
            <person name="Yang Z."/>
            <person name="Xiao X.J."/>
            <person name="Lau C.P."/>
            <person name="Li Y."/>
            <person name="Huang Z.M."/>
            <person name="Ba J.G."/>
            <person name="Yim A.K."/>
            <person name="Ouyang C.Y."/>
            <person name="Ngai S.M."/>
            <person name="Chan T.F."/>
            <person name="Leung E.L."/>
            <person name="Liu L."/>
            <person name="Liu Z.G."/>
            <person name="Tsui S.K."/>
        </authorList>
    </citation>
    <scope>NUCLEOTIDE SEQUENCE [LARGE SCALE GENOMIC DNA]</scope>
    <source>
        <strain evidence="8">Derp</strain>
    </source>
</reference>
<dbReference type="PANTHER" id="PTHR45712:SF22">
    <property type="entry name" value="INSULIN-LIKE GROWTH FACTOR-BINDING PROTEIN COMPLEX ACID LABILE SUBUNIT"/>
    <property type="match status" value="1"/>
</dbReference>
<dbReference type="InterPro" id="IPR001611">
    <property type="entry name" value="Leu-rich_rpt"/>
</dbReference>
<evidence type="ECO:0000256" key="4">
    <source>
        <dbReference type="ARBA" id="ARBA00023180"/>
    </source>
</evidence>
<keyword evidence="6" id="KW-1133">Transmembrane helix</keyword>
<evidence type="ECO:0000313" key="9">
    <source>
        <dbReference type="Proteomes" id="UP000887458"/>
    </source>
</evidence>
<keyword evidence="6" id="KW-0472">Membrane</keyword>
<keyword evidence="3" id="KW-0677">Repeat</keyword>
<dbReference type="Proteomes" id="UP000887458">
    <property type="component" value="Unassembled WGS sequence"/>
</dbReference>
<proteinExistence type="predicted"/>
<dbReference type="Pfam" id="PF01462">
    <property type="entry name" value="LRRNT"/>
    <property type="match status" value="1"/>
</dbReference>
<evidence type="ECO:0000256" key="3">
    <source>
        <dbReference type="ARBA" id="ARBA00022737"/>
    </source>
</evidence>
<dbReference type="SMART" id="SM00013">
    <property type="entry name" value="LRRNT"/>
    <property type="match status" value="1"/>
</dbReference>
<feature type="region of interest" description="Disordered" evidence="5">
    <location>
        <begin position="63"/>
        <end position="89"/>
    </location>
</feature>
<evidence type="ECO:0000256" key="2">
    <source>
        <dbReference type="ARBA" id="ARBA00022729"/>
    </source>
</evidence>
<feature type="transmembrane region" description="Helical" evidence="6">
    <location>
        <begin position="159"/>
        <end position="185"/>
    </location>
</feature>
<keyword evidence="1" id="KW-0433">Leucine-rich repeat</keyword>
<evidence type="ECO:0000256" key="1">
    <source>
        <dbReference type="ARBA" id="ARBA00022614"/>
    </source>
</evidence>
<organism evidence="8 9">
    <name type="scientific">Dermatophagoides pteronyssinus</name>
    <name type="common">European house dust mite</name>
    <dbReference type="NCBI Taxonomy" id="6956"/>
    <lineage>
        <taxon>Eukaryota</taxon>
        <taxon>Metazoa</taxon>
        <taxon>Ecdysozoa</taxon>
        <taxon>Arthropoda</taxon>
        <taxon>Chelicerata</taxon>
        <taxon>Arachnida</taxon>
        <taxon>Acari</taxon>
        <taxon>Acariformes</taxon>
        <taxon>Sarcoptiformes</taxon>
        <taxon>Astigmata</taxon>
        <taxon>Psoroptidia</taxon>
        <taxon>Analgoidea</taxon>
        <taxon>Pyroglyphidae</taxon>
        <taxon>Dermatophagoidinae</taxon>
        <taxon>Dermatophagoides</taxon>
    </lineage>
</organism>
<keyword evidence="4" id="KW-0325">Glycoprotein</keyword>
<dbReference type="Gene3D" id="3.80.10.10">
    <property type="entry name" value="Ribonuclease Inhibitor"/>
    <property type="match status" value="1"/>
</dbReference>
<sequence>MAINFSHMATILSSKNIQKATTIFAKIHSFLFGDCRRLSIPKQRQGQVYPVFNVDTRSQSISLGESSSRSVSSSSSSSGSSLQSSSSTKNNNSIRFGFWNLIYNNIIVLRSINWIQLPTFSVWFSSISSLLRLTSSTSLSSSITGASFIHTNMNRRSTIMMTTITAMHFFTLALLCLFILLGAHYSDALFDMSQSSSSLDSNIYGVQLSSCPLECDCQGLTVDCSHRGLSYVPQTFPLEVRRLYLDGNNLTILRQNDFQRLPYLKVLQIMDNQVQTLEPGVFDDLKSLERL</sequence>
<reference evidence="8 9" key="2">
    <citation type="journal article" date="2022" name="Mol. Biol. Evol.">
        <title>Comparative Genomics Reveals Insights into the Divergent Evolution of Astigmatic Mites and Household Pest Adaptations.</title>
        <authorList>
            <person name="Xiong Q."/>
            <person name="Wan A.T."/>
            <person name="Liu X."/>
            <person name="Fung C.S."/>
            <person name="Xiao X."/>
            <person name="Malainual N."/>
            <person name="Hou J."/>
            <person name="Wang L."/>
            <person name="Wang M."/>
            <person name="Yang K.Y."/>
            <person name="Cui Y."/>
            <person name="Leung E.L."/>
            <person name="Nong W."/>
            <person name="Shin S.K."/>
            <person name="Au S.W."/>
            <person name="Jeong K.Y."/>
            <person name="Chew F.T."/>
            <person name="Hui J.H."/>
            <person name="Leung T.F."/>
            <person name="Tungtrongchitr A."/>
            <person name="Zhong N."/>
            <person name="Liu Z."/>
            <person name="Tsui S.K."/>
        </authorList>
    </citation>
    <scope>NUCLEOTIDE SEQUENCE [LARGE SCALE GENOMIC DNA]</scope>
    <source>
        <strain evidence="8">Derp</strain>
    </source>
</reference>
<feature type="compositionally biased region" description="Low complexity" evidence="5">
    <location>
        <begin position="63"/>
        <end position="87"/>
    </location>
</feature>
<name>A0ABQ8IZT7_DERPT</name>
<keyword evidence="9" id="KW-1185">Reference proteome</keyword>
<evidence type="ECO:0000313" key="8">
    <source>
        <dbReference type="EMBL" id="KAH9415787.1"/>
    </source>
</evidence>
<dbReference type="InterPro" id="IPR050333">
    <property type="entry name" value="SLRP"/>
</dbReference>
<dbReference type="InterPro" id="IPR032675">
    <property type="entry name" value="LRR_dom_sf"/>
</dbReference>
<evidence type="ECO:0000256" key="5">
    <source>
        <dbReference type="SAM" id="MobiDB-lite"/>
    </source>
</evidence>